<dbReference type="STRING" id="742726.HMPREF9448_00366"/>
<comment type="caution">
    <text evidence="2">The sequence shown here is derived from an EMBL/GenBank/DDBJ whole genome shotgun (WGS) entry which is preliminary data.</text>
</comment>
<dbReference type="EMBL" id="ADLE01000001">
    <property type="protein sequence ID" value="EJZ66191.1"/>
    <property type="molecule type" value="Genomic_DNA"/>
</dbReference>
<name>K0X727_9BACT</name>
<dbReference type="RefSeq" id="WP_008860865.1">
    <property type="nucleotide sequence ID" value="NZ_JH815203.1"/>
</dbReference>
<dbReference type="SUPFAM" id="SSF49899">
    <property type="entry name" value="Concanavalin A-like lectins/glucanases"/>
    <property type="match status" value="1"/>
</dbReference>
<evidence type="ECO:0000313" key="2">
    <source>
        <dbReference type="EMBL" id="EJZ66191.1"/>
    </source>
</evidence>
<keyword evidence="3" id="KW-1185">Reference proteome</keyword>
<feature type="signal peptide" evidence="1">
    <location>
        <begin position="1"/>
        <end position="21"/>
    </location>
</feature>
<dbReference type="HOGENOM" id="CLU_026079_0_0_10"/>
<reference evidence="2 3" key="1">
    <citation type="submission" date="2012-08" db="EMBL/GenBank/DDBJ databases">
        <title>The Genome Sequence of Barnesiella intestinihominis YIT 11860.</title>
        <authorList>
            <consortium name="The Broad Institute Genome Sequencing Platform"/>
            <person name="Earl A."/>
            <person name="Ward D."/>
            <person name="Feldgarden M."/>
            <person name="Gevers D."/>
            <person name="Morotomi M."/>
            <person name="Walker B."/>
            <person name="Young S.K."/>
            <person name="Zeng Q."/>
            <person name="Gargeya S."/>
            <person name="Fitzgerald M."/>
            <person name="Haas B."/>
            <person name="Abouelleil A."/>
            <person name="Alvarado L."/>
            <person name="Arachchi H.M."/>
            <person name="Berlin A.M."/>
            <person name="Chapman S.B."/>
            <person name="Goldberg J."/>
            <person name="Griggs A."/>
            <person name="Gujja S."/>
            <person name="Hansen M."/>
            <person name="Howarth C."/>
            <person name="Imamovic A."/>
            <person name="Larimer J."/>
            <person name="McCowen C."/>
            <person name="Montmayeur A."/>
            <person name="Murphy C."/>
            <person name="Neiman D."/>
            <person name="Pearson M."/>
            <person name="Priest M."/>
            <person name="Roberts A."/>
            <person name="Saif S."/>
            <person name="Shea T."/>
            <person name="Sisk P."/>
            <person name="Sykes S."/>
            <person name="Wortman J."/>
            <person name="Nusbaum C."/>
            <person name="Birren B."/>
        </authorList>
    </citation>
    <scope>NUCLEOTIDE SEQUENCE [LARGE SCALE GENOMIC DNA]</scope>
    <source>
        <strain evidence="2 3">YIT 11860</strain>
    </source>
</reference>
<proteinExistence type="predicted"/>
<feature type="chain" id="PRO_5003840839" evidence="1">
    <location>
        <begin position="22"/>
        <end position="677"/>
    </location>
</feature>
<dbReference type="GeneID" id="77847720"/>
<dbReference type="GO" id="GO:0005975">
    <property type="term" value="P:carbohydrate metabolic process"/>
    <property type="evidence" value="ECO:0007669"/>
    <property type="project" value="UniProtKB-ARBA"/>
</dbReference>
<dbReference type="InterPro" id="IPR013320">
    <property type="entry name" value="ConA-like_dom_sf"/>
</dbReference>
<keyword evidence="1" id="KW-0732">Signal</keyword>
<evidence type="ECO:0000256" key="1">
    <source>
        <dbReference type="SAM" id="SignalP"/>
    </source>
</evidence>
<organism evidence="2 3">
    <name type="scientific">Barnesiella intestinihominis YIT 11860</name>
    <dbReference type="NCBI Taxonomy" id="742726"/>
    <lineage>
        <taxon>Bacteria</taxon>
        <taxon>Pseudomonadati</taxon>
        <taxon>Bacteroidota</taxon>
        <taxon>Bacteroidia</taxon>
        <taxon>Bacteroidales</taxon>
        <taxon>Barnesiellaceae</taxon>
        <taxon>Barnesiella</taxon>
    </lineage>
</organism>
<gene>
    <name evidence="2" type="ORF">HMPREF9448_00366</name>
</gene>
<dbReference type="OrthoDB" id="1037816at2"/>
<protein>
    <submittedName>
        <fullName evidence="2">Por secretion system C-terminal sorting domain-containing protein</fullName>
    </submittedName>
</protein>
<dbReference type="Pfam" id="PF13385">
    <property type="entry name" value="Laminin_G_3"/>
    <property type="match status" value="1"/>
</dbReference>
<dbReference type="Gene3D" id="2.60.120.200">
    <property type="match status" value="1"/>
</dbReference>
<sequence length="677" mass="73238">MKKNYLFTLAALLLGSTIANAQNPLDGYEAPSFTAPGNCGKVISLSTSGALENYTDLKDLTTGKIEQELFVAPGAKVEFSIKITTYWGRFAIFTDANSSKEITRLLQCGVPGPSNPYNDETNGVLVHAEDNPNPTPDGTLPSITIPQDAAEGTVYLFRMIFTSMDDINTYAPSFKEGIYHDIKITVKNNIQRYTINIATPENGTLTIKNGETPIESGAQVPEGTVLSVAAAPSTGYELVSIKNNDEIYASETFVASADANFAAQFKKLASTGDAMLMSAPGYGEAGDCQLRFSDTVLGSHNTDKNQVESDQRSHNYTFSAWISTMGYNGVLMGHVQNSITWAVEGSYGVGVKDGKLAVWYRKWDGNSTGCPGVPTPAVSENTTLYPGEFAFISLVTSNDGRTFKVYKNGEEAISQEVEDGGLALLYDACDFAIGDSKYNQMPCKVEEVQLWNKTLTPEEIEASMFGPKADAEGLVAHYLPESADATTVENLAGDIDAYYRKNGTVTSGNFPMADALQKTNGRSTVEVTYNTPVEEEAAYELRRFDVAIGESPAPVKTYSNLYAVNLGEKYKFASVSVNDIPLENINDPIKVTDQNLTVNATFELATGVEDVTAEATAYYNDKVLYMPQGATAVIYNLLGTAVAEATEMTTNLENLPAGIYLAKVSMSENTTIIRFKK</sequence>
<evidence type="ECO:0000313" key="3">
    <source>
        <dbReference type="Proteomes" id="UP000006044"/>
    </source>
</evidence>
<dbReference type="Proteomes" id="UP000006044">
    <property type="component" value="Unassembled WGS sequence"/>
</dbReference>
<dbReference type="AlphaFoldDB" id="K0X727"/>
<dbReference type="GO" id="GO:0004553">
    <property type="term" value="F:hydrolase activity, hydrolyzing O-glycosyl compounds"/>
    <property type="evidence" value="ECO:0007669"/>
    <property type="project" value="UniProtKB-ARBA"/>
</dbReference>
<accession>K0X727</accession>